<dbReference type="RefSeq" id="WP_259088183.1">
    <property type="nucleotide sequence ID" value="NZ_BAAAZC010000025.1"/>
</dbReference>
<organism evidence="8 9">
    <name type="scientific">Mucilaginibacter dorajii</name>
    <dbReference type="NCBI Taxonomy" id="692994"/>
    <lineage>
        <taxon>Bacteria</taxon>
        <taxon>Pseudomonadati</taxon>
        <taxon>Bacteroidota</taxon>
        <taxon>Sphingobacteriia</taxon>
        <taxon>Sphingobacteriales</taxon>
        <taxon>Sphingobacteriaceae</taxon>
        <taxon>Mucilaginibacter</taxon>
    </lineage>
</organism>
<keyword evidence="3" id="KW-0732">Signal</keyword>
<feature type="domain" description="SusD-like N-terminal" evidence="7">
    <location>
        <begin position="24"/>
        <end position="226"/>
    </location>
</feature>
<evidence type="ECO:0000256" key="3">
    <source>
        <dbReference type="ARBA" id="ARBA00022729"/>
    </source>
</evidence>
<comment type="caution">
    <text evidence="8">The sequence shown here is derived from an EMBL/GenBank/DDBJ whole genome shotgun (WGS) entry which is preliminary data.</text>
</comment>
<dbReference type="PROSITE" id="PS51257">
    <property type="entry name" value="PROKAR_LIPOPROTEIN"/>
    <property type="match status" value="1"/>
</dbReference>
<dbReference type="Proteomes" id="UP001500742">
    <property type="component" value="Unassembled WGS sequence"/>
</dbReference>
<keyword evidence="5" id="KW-0998">Cell outer membrane</keyword>
<evidence type="ECO:0000256" key="2">
    <source>
        <dbReference type="ARBA" id="ARBA00006275"/>
    </source>
</evidence>
<name>A0ABP7QC77_9SPHI</name>
<sequence>MKINIKYILISTLAISITVGCKKDFLNQTPEATIVGDNFFKTETDIKQAVNGAYSSLIGMGLTSYWLFGEMRSDNTTYQYNGTDRGLEQREFVDEFLSSATAPPIQQYWQESYTAIAHCNDVLDHVGKISMSDAAKNQYTGEAELLRGFHYFNLVRQFGGVPIRITSTQSPGDARSKGRATEADVYKQIVADLTDAATKLPAKYTGADIGRVTQGTAFTLLGKVYLTQKNYADALTALRKVTALGYTMLPDYKNVFDPANKNNSESIFEIQYLGSQNGLSSNFLYQFAPWTSGSTVTGDPGTNLGSGNGYNIPTQDMVDAYEAGDIRKDASLSLSFKDPTSGKVVPYVIKYNHGFVDRGKTNDDFPILRYPDVLLMIAECLNEQGFAAGGEAFNLLNQVRTRAHLPAKTAGNTDAALNVSNQAAFRDAIFQERRVEFAFENHRWYDLLRTGKAVEVMNAHGVRQMAQFSTIPAGSYKVTTNKLLLPIPQREVTLDNLTQNPQ</sequence>
<dbReference type="Gene3D" id="1.25.40.390">
    <property type="match status" value="1"/>
</dbReference>
<evidence type="ECO:0000313" key="9">
    <source>
        <dbReference type="Proteomes" id="UP001500742"/>
    </source>
</evidence>
<dbReference type="CDD" id="cd08977">
    <property type="entry name" value="SusD"/>
    <property type="match status" value="1"/>
</dbReference>
<evidence type="ECO:0000313" key="8">
    <source>
        <dbReference type="EMBL" id="GAA3979667.1"/>
    </source>
</evidence>
<dbReference type="SUPFAM" id="SSF48452">
    <property type="entry name" value="TPR-like"/>
    <property type="match status" value="1"/>
</dbReference>
<evidence type="ECO:0000259" key="7">
    <source>
        <dbReference type="Pfam" id="PF14322"/>
    </source>
</evidence>
<dbReference type="InterPro" id="IPR033985">
    <property type="entry name" value="SusD-like_N"/>
</dbReference>
<dbReference type="Pfam" id="PF14322">
    <property type="entry name" value="SusD-like_3"/>
    <property type="match status" value="1"/>
</dbReference>
<evidence type="ECO:0000256" key="5">
    <source>
        <dbReference type="ARBA" id="ARBA00023237"/>
    </source>
</evidence>
<accession>A0ABP7QC77</accession>
<evidence type="ECO:0000256" key="4">
    <source>
        <dbReference type="ARBA" id="ARBA00023136"/>
    </source>
</evidence>
<reference evidence="9" key="1">
    <citation type="journal article" date="2019" name="Int. J. Syst. Evol. Microbiol.">
        <title>The Global Catalogue of Microorganisms (GCM) 10K type strain sequencing project: providing services to taxonomists for standard genome sequencing and annotation.</title>
        <authorList>
            <consortium name="The Broad Institute Genomics Platform"/>
            <consortium name="The Broad Institute Genome Sequencing Center for Infectious Disease"/>
            <person name="Wu L."/>
            <person name="Ma J."/>
        </authorList>
    </citation>
    <scope>NUCLEOTIDE SEQUENCE [LARGE SCALE GENOMIC DNA]</scope>
    <source>
        <strain evidence="9">JCM 16601</strain>
    </source>
</reference>
<dbReference type="EMBL" id="BAAAZC010000025">
    <property type="protein sequence ID" value="GAA3979667.1"/>
    <property type="molecule type" value="Genomic_DNA"/>
</dbReference>
<proteinExistence type="inferred from homology"/>
<gene>
    <name evidence="8" type="ORF">GCM10022210_33480</name>
</gene>
<keyword evidence="4" id="KW-0472">Membrane</keyword>
<feature type="domain" description="RagB/SusD" evidence="6">
    <location>
        <begin position="350"/>
        <end position="501"/>
    </location>
</feature>
<evidence type="ECO:0000256" key="1">
    <source>
        <dbReference type="ARBA" id="ARBA00004442"/>
    </source>
</evidence>
<protein>
    <submittedName>
        <fullName evidence="8">RagB/SusD family nutrient uptake outer membrane protein</fullName>
    </submittedName>
</protein>
<dbReference type="InterPro" id="IPR011990">
    <property type="entry name" value="TPR-like_helical_dom_sf"/>
</dbReference>
<keyword evidence="9" id="KW-1185">Reference proteome</keyword>
<dbReference type="InterPro" id="IPR012944">
    <property type="entry name" value="SusD_RagB_dom"/>
</dbReference>
<comment type="similarity">
    <text evidence="2">Belongs to the SusD family.</text>
</comment>
<evidence type="ECO:0000259" key="6">
    <source>
        <dbReference type="Pfam" id="PF07980"/>
    </source>
</evidence>
<dbReference type="Pfam" id="PF07980">
    <property type="entry name" value="SusD_RagB"/>
    <property type="match status" value="1"/>
</dbReference>
<comment type="subcellular location">
    <subcellularLocation>
        <location evidence="1">Cell outer membrane</location>
    </subcellularLocation>
</comment>